<dbReference type="EMBL" id="JAYMYR010000008">
    <property type="protein sequence ID" value="KAK7348842.1"/>
    <property type="molecule type" value="Genomic_DNA"/>
</dbReference>
<evidence type="ECO:0000259" key="6">
    <source>
        <dbReference type="PROSITE" id="PS50863"/>
    </source>
</evidence>
<gene>
    <name evidence="7" type="ORF">VNO80_23559</name>
</gene>
<keyword evidence="2" id="KW-0805">Transcription regulation</keyword>
<keyword evidence="5" id="KW-0539">Nucleus</keyword>
<dbReference type="Gene3D" id="2.40.330.10">
    <property type="entry name" value="DNA-binding pseudobarrel domain"/>
    <property type="match status" value="3"/>
</dbReference>
<dbReference type="SUPFAM" id="SSF101936">
    <property type="entry name" value="DNA-binding pseudobarrel domain"/>
    <property type="match status" value="3"/>
</dbReference>
<keyword evidence="3" id="KW-0238">DNA-binding</keyword>
<dbReference type="PANTHER" id="PTHR31391">
    <property type="entry name" value="B3 DOMAIN-CONTAINING PROTEIN OS11G0197600-RELATED"/>
    <property type="match status" value="1"/>
</dbReference>
<dbReference type="PANTHER" id="PTHR31391:SF64">
    <property type="entry name" value="B3 DOMAIN-CONTAINING PROTEIN OS06G0112300"/>
    <property type="match status" value="1"/>
</dbReference>
<keyword evidence="8" id="KW-1185">Reference proteome</keyword>
<sequence length="496" mass="57448">MTSPTNLSSTVVHFCKIILRPNLAHGILNLPKIFTRKHGDGMSNPVFLRSPDSTEWKIYWARSDGEIWFQNGWKEFATYYSLDHGHLLFFKYQGTSHFHVHIFDNSALEIDYPSHTTHCRKEDLVHISDDSDELLLEQFSCQNTRLKPTLSSPQPCKKMKNSITTNVVRSPNWAHLHQHVQTKSPSFQEEKSRKQKLHEVEVKHPFNSEFSKVEQLTSTALKKAITFRPEHPFFLLVMKESMIKRYYLKIPPHFVEKYLKKTREVVNLEVLDGRTWPVIYSAPKINGGWQKFASENNLNVGDVCVFEMVQRIQGLSFIVSIFRGAEEPSCPISQGSTYYYSLKTAKTDLSECCLVYSTTDLTCGSSSQRFSQLESDFKSKILTRAFKEASKFKSENPFFMVTLQSKENTTRYLCVPVYFARKYFINFNQNVMMMQFRNKLWPVKFVYNSSSSSKFSAGWASFARENNLKPGDICVFELVNRKDATLVVHVFRSHGN</sequence>
<evidence type="ECO:0000256" key="4">
    <source>
        <dbReference type="ARBA" id="ARBA00023163"/>
    </source>
</evidence>
<evidence type="ECO:0000313" key="8">
    <source>
        <dbReference type="Proteomes" id="UP001374584"/>
    </source>
</evidence>
<dbReference type="Pfam" id="PF02362">
    <property type="entry name" value="B3"/>
    <property type="match status" value="3"/>
</dbReference>
<protein>
    <recommendedName>
        <fullName evidence="6">TF-B3 domain-containing protein</fullName>
    </recommendedName>
</protein>
<evidence type="ECO:0000256" key="2">
    <source>
        <dbReference type="ARBA" id="ARBA00023015"/>
    </source>
</evidence>
<evidence type="ECO:0000256" key="5">
    <source>
        <dbReference type="ARBA" id="ARBA00023242"/>
    </source>
</evidence>
<reference evidence="7 8" key="1">
    <citation type="submission" date="2024-01" db="EMBL/GenBank/DDBJ databases">
        <title>The genomes of 5 underutilized Papilionoideae crops provide insights into root nodulation and disease resistanc.</title>
        <authorList>
            <person name="Jiang F."/>
        </authorList>
    </citation>
    <scope>NUCLEOTIDE SEQUENCE [LARGE SCALE GENOMIC DNA]</scope>
    <source>
        <strain evidence="7">JINMINGXINNONG_FW02</strain>
        <tissue evidence="7">Leaves</tissue>
    </source>
</reference>
<feature type="domain" description="TF-B3" evidence="6">
    <location>
        <begin position="13"/>
        <end position="106"/>
    </location>
</feature>
<comment type="subcellular location">
    <subcellularLocation>
        <location evidence="1">Nucleus</location>
    </subcellularLocation>
</comment>
<feature type="domain" description="TF-B3" evidence="6">
    <location>
        <begin position="398"/>
        <end position="494"/>
    </location>
</feature>
<feature type="domain" description="TF-B3" evidence="6">
    <location>
        <begin position="233"/>
        <end position="325"/>
    </location>
</feature>
<dbReference type="GO" id="GO:0003677">
    <property type="term" value="F:DNA binding"/>
    <property type="evidence" value="ECO:0007669"/>
    <property type="project" value="UniProtKB-KW"/>
</dbReference>
<accession>A0AAN9QUX7</accession>
<dbReference type="PROSITE" id="PS50863">
    <property type="entry name" value="B3"/>
    <property type="match status" value="3"/>
</dbReference>
<keyword evidence="4" id="KW-0804">Transcription</keyword>
<evidence type="ECO:0000313" key="7">
    <source>
        <dbReference type="EMBL" id="KAK7348842.1"/>
    </source>
</evidence>
<dbReference type="GO" id="GO:0005634">
    <property type="term" value="C:nucleus"/>
    <property type="evidence" value="ECO:0007669"/>
    <property type="project" value="UniProtKB-SubCell"/>
</dbReference>
<dbReference type="SMART" id="SM01019">
    <property type="entry name" value="B3"/>
    <property type="match status" value="3"/>
</dbReference>
<evidence type="ECO:0000256" key="1">
    <source>
        <dbReference type="ARBA" id="ARBA00004123"/>
    </source>
</evidence>
<organism evidence="7 8">
    <name type="scientific">Phaseolus coccineus</name>
    <name type="common">Scarlet runner bean</name>
    <name type="synonym">Phaseolus multiflorus</name>
    <dbReference type="NCBI Taxonomy" id="3886"/>
    <lineage>
        <taxon>Eukaryota</taxon>
        <taxon>Viridiplantae</taxon>
        <taxon>Streptophyta</taxon>
        <taxon>Embryophyta</taxon>
        <taxon>Tracheophyta</taxon>
        <taxon>Spermatophyta</taxon>
        <taxon>Magnoliopsida</taxon>
        <taxon>eudicotyledons</taxon>
        <taxon>Gunneridae</taxon>
        <taxon>Pentapetalae</taxon>
        <taxon>rosids</taxon>
        <taxon>fabids</taxon>
        <taxon>Fabales</taxon>
        <taxon>Fabaceae</taxon>
        <taxon>Papilionoideae</taxon>
        <taxon>50 kb inversion clade</taxon>
        <taxon>NPAAA clade</taxon>
        <taxon>indigoferoid/millettioid clade</taxon>
        <taxon>Phaseoleae</taxon>
        <taxon>Phaseolus</taxon>
    </lineage>
</organism>
<dbReference type="AlphaFoldDB" id="A0AAN9QUX7"/>
<dbReference type="CDD" id="cd10017">
    <property type="entry name" value="B3_DNA"/>
    <property type="match status" value="3"/>
</dbReference>
<dbReference type="InterPro" id="IPR003340">
    <property type="entry name" value="B3_DNA-bd"/>
</dbReference>
<dbReference type="InterPro" id="IPR044837">
    <property type="entry name" value="REM16-like"/>
</dbReference>
<name>A0AAN9QUX7_PHACN</name>
<evidence type="ECO:0000256" key="3">
    <source>
        <dbReference type="ARBA" id="ARBA00023125"/>
    </source>
</evidence>
<dbReference type="Proteomes" id="UP001374584">
    <property type="component" value="Unassembled WGS sequence"/>
</dbReference>
<comment type="caution">
    <text evidence="7">The sequence shown here is derived from an EMBL/GenBank/DDBJ whole genome shotgun (WGS) entry which is preliminary data.</text>
</comment>
<dbReference type="InterPro" id="IPR015300">
    <property type="entry name" value="DNA-bd_pseudobarrel_sf"/>
</dbReference>
<proteinExistence type="predicted"/>